<dbReference type="Proteomes" id="UP000295681">
    <property type="component" value="Unassembled WGS sequence"/>
</dbReference>
<protein>
    <recommendedName>
        <fullName evidence="2">Peptidase S11 D-alanyl-D-alanine carboxypeptidase A N-terminal domain-containing protein</fullName>
    </recommendedName>
</protein>
<dbReference type="PANTHER" id="PTHR35333:SF3">
    <property type="entry name" value="BETA-LACTAMASE-TYPE TRANSPEPTIDASE FOLD CONTAINING PROTEIN"/>
    <property type="match status" value="1"/>
</dbReference>
<dbReference type="SUPFAM" id="SSF56601">
    <property type="entry name" value="beta-lactamase/transpeptidase-like"/>
    <property type="match status" value="1"/>
</dbReference>
<keyword evidence="1" id="KW-0732">Signal</keyword>
<dbReference type="GO" id="GO:0046677">
    <property type="term" value="P:response to antibiotic"/>
    <property type="evidence" value="ECO:0007669"/>
    <property type="project" value="InterPro"/>
</dbReference>
<feature type="domain" description="Peptidase S11 D-alanyl-D-alanine carboxypeptidase A N-terminal" evidence="2">
    <location>
        <begin position="31"/>
        <end position="280"/>
    </location>
</feature>
<dbReference type="InterPro" id="IPR001967">
    <property type="entry name" value="Peptidase_S11_N"/>
</dbReference>
<evidence type="ECO:0000313" key="4">
    <source>
        <dbReference type="Proteomes" id="UP000295681"/>
    </source>
</evidence>
<dbReference type="GO" id="GO:0006508">
    <property type="term" value="P:proteolysis"/>
    <property type="evidence" value="ECO:0007669"/>
    <property type="project" value="InterPro"/>
</dbReference>
<dbReference type="STRING" id="907931.GCA_000165675_01728"/>
<dbReference type="GO" id="GO:0009002">
    <property type="term" value="F:serine-type D-Ala-D-Ala carboxypeptidase activity"/>
    <property type="evidence" value="ECO:0007669"/>
    <property type="project" value="InterPro"/>
</dbReference>
<feature type="chain" id="PRO_5020554177" description="Peptidase S11 D-alanyl-D-alanine carboxypeptidase A N-terminal domain-containing protein" evidence="1">
    <location>
        <begin position="24"/>
        <end position="429"/>
    </location>
</feature>
<dbReference type="GO" id="GO:0030655">
    <property type="term" value="P:beta-lactam antibiotic catabolic process"/>
    <property type="evidence" value="ECO:0007669"/>
    <property type="project" value="InterPro"/>
</dbReference>
<proteinExistence type="predicted"/>
<dbReference type="InterPro" id="IPR012338">
    <property type="entry name" value="Beta-lactam/transpept-like"/>
</dbReference>
<accession>A0A4R5N949</accession>
<dbReference type="InterPro" id="IPR000871">
    <property type="entry name" value="Beta-lactam_class-A"/>
</dbReference>
<dbReference type="AlphaFoldDB" id="A0A4R5N949"/>
<evidence type="ECO:0000259" key="2">
    <source>
        <dbReference type="Pfam" id="PF00768"/>
    </source>
</evidence>
<dbReference type="EMBL" id="PUFI01000013">
    <property type="protein sequence ID" value="TDG68522.1"/>
    <property type="molecule type" value="Genomic_DNA"/>
</dbReference>
<organism evidence="3 4">
    <name type="scientific">Leuconostoc fallax</name>
    <dbReference type="NCBI Taxonomy" id="1251"/>
    <lineage>
        <taxon>Bacteria</taxon>
        <taxon>Bacillati</taxon>
        <taxon>Bacillota</taxon>
        <taxon>Bacilli</taxon>
        <taxon>Lactobacillales</taxon>
        <taxon>Lactobacillaceae</taxon>
        <taxon>Leuconostoc</taxon>
    </lineage>
</organism>
<feature type="signal peptide" evidence="1">
    <location>
        <begin position="1"/>
        <end position="23"/>
    </location>
</feature>
<dbReference type="RefSeq" id="WP_133264330.1">
    <property type="nucleotide sequence ID" value="NZ_JAGYGP010000007.1"/>
</dbReference>
<dbReference type="Gene3D" id="3.40.710.10">
    <property type="entry name" value="DD-peptidase/beta-lactamase superfamily"/>
    <property type="match status" value="1"/>
</dbReference>
<comment type="caution">
    <text evidence="3">The sequence shown here is derived from an EMBL/GenBank/DDBJ whole genome shotgun (WGS) entry which is preliminary data.</text>
</comment>
<keyword evidence="4" id="KW-1185">Reference proteome</keyword>
<name>A0A4R5N949_9LACO</name>
<evidence type="ECO:0000313" key="3">
    <source>
        <dbReference type="EMBL" id="TDG68522.1"/>
    </source>
</evidence>
<dbReference type="PANTHER" id="PTHR35333">
    <property type="entry name" value="BETA-LACTAMASE"/>
    <property type="match status" value="1"/>
</dbReference>
<evidence type="ECO:0000256" key="1">
    <source>
        <dbReference type="SAM" id="SignalP"/>
    </source>
</evidence>
<sequence>MRIIKTMITIGIVLSLIPTTAFAAETTTAAPISLDKMNVRSAMVIDLTSGQIIGEKNADEQVPIASQSKMLVAYGVLKQIQAGKIKWTDKVPITKYSDLHDQDAKLFSHIAMKTGDKILLRDLYNVMMTLSANDAAFALAEYITPKGQKVQTTLQDLASELNLKGSKWYNAAGQKNSDAFANQLANVPDTAENTASARQLGMMMWHLLNMNSRIIELDQLPNISYTMSGGYVVQEKIEHWYEVMNQMPNYSNPKKINILGGKTGSTPEAGGSFTGILEDKSGHRFLSIINGAGDYQNKPLRYQEAINAVALVLDQRYPHTFKSGQNLTNPAAIKLPATKQFTLPVQVAKTKVFWTSDKDNLTTQATTSDWQPHLKSVKKNQPVATAKVNLKGAHFLNVKPAEHGQLNLSAKTSASPTNWFVKTWHQLWH</sequence>
<dbReference type="GO" id="GO:0008800">
    <property type="term" value="F:beta-lactamase activity"/>
    <property type="evidence" value="ECO:0007669"/>
    <property type="project" value="InterPro"/>
</dbReference>
<dbReference type="Pfam" id="PF00768">
    <property type="entry name" value="Peptidase_S11"/>
    <property type="match status" value="1"/>
</dbReference>
<reference evidence="3 4" key="1">
    <citation type="journal article" date="2019" name="Appl. Microbiol. Biotechnol.">
        <title>Uncovering carbohydrate metabolism through a genotype-phenotype association study of 56 lactic acid bacteria genomes.</title>
        <authorList>
            <person name="Buron-Moles G."/>
            <person name="Chailyan A."/>
            <person name="Dolejs I."/>
            <person name="Forster J."/>
            <person name="Miks M.H."/>
        </authorList>
    </citation>
    <scope>NUCLEOTIDE SEQUENCE [LARGE SCALE GENOMIC DNA]</scope>
    <source>
        <strain evidence="3 4">ATCC 700006</strain>
    </source>
</reference>
<gene>
    <name evidence="3" type="ORF">C5L23_000124</name>
</gene>